<evidence type="ECO:0000259" key="1">
    <source>
        <dbReference type="Pfam" id="PF09356"/>
    </source>
</evidence>
<dbReference type="GeneID" id="83040298"/>
<dbReference type="Pfam" id="PF09356">
    <property type="entry name" value="Phage_BR0599"/>
    <property type="match status" value="1"/>
</dbReference>
<evidence type="ECO:0000313" key="3">
    <source>
        <dbReference type="Proteomes" id="UP000242792"/>
    </source>
</evidence>
<evidence type="ECO:0000313" key="2">
    <source>
        <dbReference type="EMBL" id="AQZ99086.1"/>
    </source>
</evidence>
<name>A0A1V0BGN1_9BURK</name>
<dbReference type="InterPro" id="IPR011928">
    <property type="entry name" value="Phage_phiJL001_Gp84"/>
</dbReference>
<dbReference type="RefSeq" id="WP_054065240.1">
    <property type="nucleotide sequence ID" value="NZ_CP020121.1"/>
</dbReference>
<gene>
    <name evidence="2" type="ORF">B5M06_13310</name>
</gene>
<proteinExistence type="predicted"/>
<protein>
    <recommendedName>
        <fullName evidence="1">Bacteriophage phiJL001 Gp84 C-terminal domain-containing protein</fullName>
    </recommendedName>
</protein>
<feature type="domain" description="Bacteriophage phiJL001 Gp84 C-terminal" evidence="1">
    <location>
        <begin position="188"/>
        <end position="263"/>
    </location>
</feature>
<dbReference type="Proteomes" id="UP000242792">
    <property type="component" value="Chromosome"/>
</dbReference>
<dbReference type="EMBL" id="CP020121">
    <property type="protein sequence ID" value="AQZ99086.1"/>
    <property type="molecule type" value="Genomic_DNA"/>
</dbReference>
<accession>A0A1V0BGN1</accession>
<dbReference type="Pfam" id="PF09931">
    <property type="entry name" value="Phage_phiJL001_Gp84_N"/>
    <property type="match status" value="1"/>
</dbReference>
<dbReference type="OrthoDB" id="6872689at2"/>
<sequence length="272" mass="28973">MSFAAREKSIADGAPVRLYLFELGGNQRWAYCTADRAVQLLGITYQPAAISDDGIRMTGEASADTLRITAAADLAVAVPWRTVPPSDEVFVTIRDTHHGLGSTAADSEVVWVGSISGVRWPQDDRCELSCETLSASMRRPGLKLTYQRSCPHTVYDAQCKVSRVLHAKTATITSLDGAAIVHNAAGAGTYAGGFIEWQLSGRTERRGIDTEVGQKLSLLGGTAGLAVGGNVTLYPGCNGTSAMCHGRFANMDNYGGFRHMPGKSPFDGDPVF</sequence>
<dbReference type="InterPro" id="IPR018964">
    <property type="entry name" value="Phage_phiJL001_Gp84_C"/>
</dbReference>
<reference evidence="2 3" key="1">
    <citation type="submission" date="2017-03" db="EMBL/GenBank/DDBJ databases">
        <title>Rapid Whole Genome Sequencing of Comamonas kerstersii Causing Continuous ambulatory Peritoneal Dialysis-Associated Peritonitis.</title>
        <authorList>
            <person name="Zheng B."/>
        </authorList>
    </citation>
    <scope>NUCLEOTIDE SEQUENCE [LARGE SCALE GENOMIC DNA]</scope>
    <source>
        <strain evidence="2 3">8943</strain>
    </source>
</reference>
<dbReference type="KEGG" id="cke:B5M06_13310"/>
<dbReference type="AlphaFoldDB" id="A0A1V0BGN1"/>
<dbReference type="NCBIfam" id="TIGR02218">
    <property type="entry name" value="phg_TIGR02218"/>
    <property type="match status" value="1"/>
</dbReference>
<organism evidence="2 3">
    <name type="scientific">Comamonas kerstersii</name>
    <dbReference type="NCBI Taxonomy" id="225992"/>
    <lineage>
        <taxon>Bacteria</taxon>
        <taxon>Pseudomonadati</taxon>
        <taxon>Pseudomonadota</taxon>
        <taxon>Betaproteobacteria</taxon>
        <taxon>Burkholderiales</taxon>
        <taxon>Comamonadaceae</taxon>
        <taxon>Comamonas</taxon>
    </lineage>
</organism>